<keyword evidence="3" id="KW-1185">Reference proteome</keyword>
<reference evidence="2 3" key="1">
    <citation type="submission" date="2023-12" db="EMBL/GenBank/DDBJ databases">
        <title>novel species in genus Nocarida.</title>
        <authorList>
            <person name="Li Z."/>
        </authorList>
    </citation>
    <scope>NUCLEOTIDE SEQUENCE [LARGE SCALE GENOMIC DNA]</scope>
    <source>
        <strain evidence="2 3">CDC186</strain>
    </source>
</reference>
<dbReference type="PANTHER" id="PTHR43581:SF2">
    <property type="entry name" value="EXCINUCLEASE ATPASE SUBUNIT"/>
    <property type="match status" value="1"/>
</dbReference>
<comment type="caution">
    <text evidence="2">The sequence shown here is derived from an EMBL/GenBank/DDBJ whole genome shotgun (WGS) entry which is preliminary data.</text>
</comment>
<protein>
    <submittedName>
        <fullName evidence="2">AAA family ATPase</fullName>
    </submittedName>
</protein>
<dbReference type="EMBL" id="JAYKYQ010000008">
    <property type="protein sequence ID" value="MEB3512366.1"/>
    <property type="molecule type" value="Genomic_DNA"/>
</dbReference>
<dbReference type="SUPFAM" id="SSF52540">
    <property type="entry name" value="P-loop containing nucleoside triphosphate hydrolases"/>
    <property type="match status" value="1"/>
</dbReference>
<sequence length="686" mass="76672">MNNLSDFVMVAGPNGCGKSCVFDAIRLLKSVYGGYQVNEWHHFFSELQIDINNPAHVKRLFRDPSLPIRIVATVELPVEEREYVRAHADEILEPWLWMMETGQDVSYRRFAHMVMASPDPVRVDLVKQRVRETMPSLLEALDRPTSEIGITIEPGKNLIESIPNIAAALVFATYDPGNIGVIEYHSASRAYNRETVGGIDLNTQNFEDQRRQSSLYNWQNKYTNIKTELAATYLRGLVAREASQDLNETTVNDTIKEMFNQFFPDKEYLGVLPETGGGLTFPVRLKSGETHDINELSSGEKEIVYGYLRLRNSAPKFSTVLLDEPELHLNPGLLRGLVQFYHQHLGKEQQNQLWLVTHSDALLRQAVSSGEGFSVYHMTPMGAAESASDNQAIPVLADDDLKKATIAIVGDLASFKPTGRIVIVEGGGDSEFDASVLERLAPEFAARVNIVSGGDKTRVKALYDTLEKSGDKFGSAGRFFAIVDRDFEQDETPQNARTLNWNVYHIENYLLNDKYILSAVNTILGRARFDSTVQVADALRDSAKGVIDPVLFERVKSMVNSRIVSAIKLGGRSDAKDPSMELSPSIDSTFKRLEGVRKMLTETDAVQAYAEEERQRFESAIDDGSWREILPGRLILKRFANDILAGKSSYETLRNVILAGMETDSYCPEGMKQIIDSILATPIEAE</sequence>
<evidence type="ECO:0000259" key="1">
    <source>
        <dbReference type="Pfam" id="PF13304"/>
    </source>
</evidence>
<dbReference type="Gene3D" id="3.40.50.300">
    <property type="entry name" value="P-loop containing nucleotide triphosphate hydrolases"/>
    <property type="match status" value="1"/>
</dbReference>
<gene>
    <name evidence="2" type="ORF">U3653_20245</name>
</gene>
<organism evidence="2 3">
    <name type="scientific">Nocardia implantans</name>
    <dbReference type="NCBI Taxonomy" id="3108168"/>
    <lineage>
        <taxon>Bacteria</taxon>
        <taxon>Bacillati</taxon>
        <taxon>Actinomycetota</taxon>
        <taxon>Actinomycetes</taxon>
        <taxon>Mycobacteriales</taxon>
        <taxon>Nocardiaceae</taxon>
        <taxon>Nocardia</taxon>
    </lineage>
</organism>
<evidence type="ECO:0000313" key="2">
    <source>
        <dbReference type="EMBL" id="MEB3512366.1"/>
    </source>
</evidence>
<dbReference type="InterPro" id="IPR051396">
    <property type="entry name" value="Bact_Antivir_Def_Nuclease"/>
</dbReference>
<name>A0ABU6AYC3_9NOCA</name>
<dbReference type="InterPro" id="IPR003959">
    <property type="entry name" value="ATPase_AAA_core"/>
</dbReference>
<proteinExistence type="predicted"/>
<evidence type="ECO:0000313" key="3">
    <source>
        <dbReference type="Proteomes" id="UP001348098"/>
    </source>
</evidence>
<accession>A0ABU6AYC3</accession>
<dbReference type="PANTHER" id="PTHR43581">
    <property type="entry name" value="ATP/GTP PHOSPHATASE"/>
    <property type="match status" value="1"/>
</dbReference>
<dbReference type="InterPro" id="IPR027417">
    <property type="entry name" value="P-loop_NTPase"/>
</dbReference>
<feature type="domain" description="ATPase AAA-type core" evidence="1">
    <location>
        <begin position="183"/>
        <end position="363"/>
    </location>
</feature>
<dbReference type="Proteomes" id="UP001348098">
    <property type="component" value="Unassembled WGS sequence"/>
</dbReference>
<dbReference type="Pfam" id="PF13304">
    <property type="entry name" value="AAA_21"/>
    <property type="match status" value="1"/>
</dbReference>